<dbReference type="EMBL" id="CP022752">
    <property type="protein sequence ID" value="ASU79406.1"/>
    <property type="molecule type" value="Genomic_DNA"/>
</dbReference>
<dbReference type="RefSeq" id="WP_052428250.1">
    <property type="nucleotide sequence ID" value="NZ_CP022752.1"/>
</dbReference>
<gene>
    <name evidence="3" type="ORF">CDG81_15175</name>
</gene>
<dbReference type="AlphaFoldDB" id="A0A223RU29"/>
<accession>A0A223RU29</accession>
<dbReference type="Proteomes" id="UP000215043">
    <property type="component" value="Chromosome"/>
</dbReference>
<organism evidence="3 4">
    <name type="scientific">Actinopolyspora erythraea</name>
    <dbReference type="NCBI Taxonomy" id="414996"/>
    <lineage>
        <taxon>Bacteria</taxon>
        <taxon>Bacillati</taxon>
        <taxon>Actinomycetota</taxon>
        <taxon>Actinomycetes</taxon>
        <taxon>Actinopolysporales</taxon>
        <taxon>Actinopolysporaceae</taxon>
        <taxon>Actinopolyspora</taxon>
    </lineage>
</organism>
<dbReference type="OrthoDB" id="5138447at2"/>
<keyword evidence="2" id="KW-0812">Transmembrane</keyword>
<reference evidence="3 4" key="1">
    <citation type="submission" date="2017-08" db="EMBL/GenBank/DDBJ databases">
        <title>The complete genome sequence of moderately halophilic actinomycete Actinopolyspora erythraea YIM 90600, the producer of novel erythromycin, novel actinopolysporins A-C and tubercidin.</title>
        <authorList>
            <person name="Yin M."/>
            <person name="Tang S."/>
        </authorList>
    </citation>
    <scope>NUCLEOTIDE SEQUENCE [LARGE SCALE GENOMIC DNA]</scope>
    <source>
        <strain evidence="3 4">YIM 90600</strain>
    </source>
</reference>
<feature type="transmembrane region" description="Helical" evidence="2">
    <location>
        <begin position="320"/>
        <end position="346"/>
    </location>
</feature>
<dbReference type="KEGG" id="aey:CDG81_15175"/>
<evidence type="ECO:0000313" key="4">
    <source>
        <dbReference type="Proteomes" id="UP000215043"/>
    </source>
</evidence>
<feature type="transmembrane region" description="Helical" evidence="2">
    <location>
        <begin position="288"/>
        <end position="308"/>
    </location>
</feature>
<keyword evidence="2" id="KW-0472">Membrane</keyword>
<name>A0A223RU29_9ACTN</name>
<proteinExistence type="predicted"/>
<evidence type="ECO:0000313" key="3">
    <source>
        <dbReference type="EMBL" id="ASU79406.1"/>
    </source>
</evidence>
<evidence type="ECO:0008006" key="5">
    <source>
        <dbReference type="Google" id="ProtNLM"/>
    </source>
</evidence>
<feature type="transmembrane region" description="Helical" evidence="2">
    <location>
        <begin position="366"/>
        <end position="387"/>
    </location>
</feature>
<protein>
    <recommendedName>
        <fullName evidence="5">ABC transporter permease</fullName>
    </recommendedName>
</protein>
<evidence type="ECO:0000256" key="1">
    <source>
        <dbReference type="SAM" id="MobiDB-lite"/>
    </source>
</evidence>
<feature type="region of interest" description="Disordered" evidence="1">
    <location>
        <begin position="158"/>
        <end position="188"/>
    </location>
</feature>
<sequence length="397" mass="41831">MLKRAVSAALRSGFRSAPLPVMLVFTFLLGTLAGVSAGIQHATARDLLRADGAQRIVVSPLDSKGTVGQLNTEKLEMVRSVPGVEWAVGDYVSSIRSPEGSPLPRFSLATHSWGSYVPPPITSGSVADGLGLGQVVVPSRSQGVDFTRHLGRTLRFAYSSEAEDTSPPSPDEASSEDGAEQAADIPRKPPLVSETIELEIVATYDARWHADGPETAYLSPVTAAKLASAADGKTASLLRLTNGADRIGVMVEDSHDPEVVAERLREIGLGAFPLPLRERKMIATVDTWRYVALGGLLVGAALFGVFAARRNRAEEPLPRVAGVAAVSGLAVAVPATVLGMLGALALRAPMEAFLGLRIDWWMLVPSPVWILLGMLLPALVAAAGASVSRAGRRQRSA</sequence>
<evidence type="ECO:0000256" key="2">
    <source>
        <dbReference type="SAM" id="Phobius"/>
    </source>
</evidence>
<keyword evidence="2" id="KW-1133">Transmembrane helix</keyword>